<dbReference type="InterPro" id="IPR017517">
    <property type="entry name" value="Maleyloyr_isom"/>
</dbReference>
<feature type="domain" description="Mycothiol-dependent maleylpyruvate isomerase metal-binding" evidence="2">
    <location>
        <begin position="13"/>
        <end position="145"/>
    </location>
</feature>
<feature type="domain" description="MDMPI C-terminal" evidence="1">
    <location>
        <begin position="153"/>
        <end position="232"/>
    </location>
</feature>
<dbReference type="Pfam" id="PF11716">
    <property type="entry name" value="MDMPI_N"/>
    <property type="match status" value="1"/>
</dbReference>
<dbReference type="Gene3D" id="1.20.120.450">
    <property type="entry name" value="dinb family like domain"/>
    <property type="match status" value="1"/>
</dbReference>
<dbReference type="RefSeq" id="WP_311673677.1">
    <property type="nucleotide sequence ID" value="NZ_JAVREQ010000011.1"/>
</dbReference>
<dbReference type="InterPro" id="IPR024344">
    <property type="entry name" value="MDMPI_metal-binding"/>
</dbReference>
<dbReference type="GO" id="GO:0016853">
    <property type="term" value="F:isomerase activity"/>
    <property type="evidence" value="ECO:0007669"/>
    <property type="project" value="UniProtKB-KW"/>
</dbReference>
<organism evidence="3 4">
    <name type="scientific">Streptomyces hazeniae</name>
    <dbReference type="NCBI Taxonomy" id="3075538"/>
    <lineage>
        <taxon>Bacteria</taxon>
        <taxon>Bacillati</taxon>
        <taxon>Actinomycetota</taxon>
        <taxon>Actinomycetes</taxon>
        <taxon>Kitasatosporales</taxon>
        <taxon>Streptomycetaceae</taxon>
        <taxon>Streptomyces</taxon>
    </lineage>
</organism>
<dbReference type="InterPro" id="IPR034660">
    <property type="entry name" value="DinB/YfiT-like"/>
</dbReference>
<dbReference type="Pfam" id="PF07398">
    <property type="entry name" value="MDMPI_C"/>
    <property type="match status" value="1"/>
</dbReference>
<dbReference type="Gene3D" id="3.30.1050.20">
    <property type="match status" value="1"/>
</dbReference>
<evidence type="ECO:0000313" key="4">
    <source>
        <dbReference type="Proteomes" id="UP001183414"/>
    </source>
</evidence>
<proteinExistence type="predicted"/>
<protein>
    <submittedName>
        <fullName evidence="3">Maleylpyruvate isomerase family mycothiol-dependent enzyme</fullName>
    </submittedName>
</protein>
<sequence>MTTHSPADDCAALRESTARLLESVAKLSDPEVSAPSRLPGWTRGHVLAHLARNSDALLNVLAGRPMYVSAEARDADIESGAPRPAAEQMEDVAVTALRLDGAFEGQPDGDAGWERTVELRNGVTDRVANIPWRRWIETELHHVDLGVGYELTDVPADFVEREIANMAARYQGHADLTVGVELRTGDGRSWRTGAAEGEPLVVTGTPVALMGWITGRADGSGLSAPEPLPALPTF</sequence>
<evidence type="ECO:0000259" key="1">
    <source>
        <dbReference type="Pfam" id="PF07398"/>
    </source>
</evidence>
<keyword evidence="3" id="KW-0413">Isomerase</keyword>
<dbReference type="EMBL" id="JAVREQ010000011">
    <property type="protein sequence ID" value="MDT0379902.1"/>
    <property type="molecule type" value="Genomic_DNA"/>
</dbReference>
<reference evidence="4" key="1">
    <citation type="submission" date="2023-07" db="EMBL/GenBank/DDBJ databases">
        <title>30 novel species of actinomycetes from the DSMZ collection.</title>
        <authorList>
            <person name="Nouioui I."/>
        </authorList>
    </citation>
    <scope>NUCLEOTIDE SEQUENCE [LARGE SCALE GENOMIC DNA]</scope>
    <source>
        <strain evidence="4">DSM 42041</strain>
    </source>
</reference>
<dbReference type="NCBIfam" id="TIGR03083">
    <property type="entry name" value="maleylpyruvate isomerase family mycothiol-dependent enzyme"/>
    <property type="match status" value="1"/>
</dbReference>
<name>A0ABU2NSE5_9ACTN</name>
<dbReference type="SUPFAM" id="SSF55718">
    <property type="entry name" value="SCP-like"/>
    <property type="match status" value="1"/>
</dbReference>
<dbReference type="InterPro" id="IPR036527">
    <property type="entry name" value="SCP2_sterol-bd_dom_sf"/>
</dbReference>
<evidence type="ECO:0000313" key="3">
    <source>
        <dbReference type="EMBL" id="MDT0379902.1"/>
    </source>
</evidence>
<accession>A0ABU2NSE5</accession>
<gene>
    <name evidence="3" type="ORF">RM572_14145</name>
</gene>
<dbReference type="InterPro" id="IPR010872">
    <property type="entry name" value="MDMPI_C-term_domain"/>
</dbReference>
<comment type="caution">
    <text evidence="3">The sequence shown here is derived from an EMBL/GenBank/DDBJ whole genome shotgun (WGS) entry which is preliminary data.</text>
</comment>
<dbReference type="Proteomes" id="UP001183414">
    <property type="component" value="Unassembled WGS sequence"/>
</dbReference>
<keyword evidence="4" id="KW-1185">Reference proteome</keyword>
<dbReference type="SUPFAM" id="SSF109854">
    <property type="entry name" value="DinB/YfiT-like putative metalloenzymes"/>
    <property type="match status" value="1"/>
</dbReference>
<evidence type="ECO:0000259" key="2">
    <source>
        <dbReference type="Pfam" id="PF11716"/>
    </source>
</evidence>